<dbReference type="EnsemblPlants" id="AES61126">
    <property type="protein sequence ID" value="AES61126"/>
    <property type="gene ID" value="MTR_1g079210"/>
</dbReference>
<dbReference type="STRING" id="3880.G7I5K5"/>
<name>G7I5K5_MEDTR</name>
<dbReference type="HOGENOM" id="CLU_050973_3_0_1"/>
<dbReference type="Pfam" id="PF14299">
    <property type="entry name" value="PP2"/>
    <property type="match status" value="1"/>
</dbReference>
<sequence length="138" mass="16200">MMIDIAPRVAYLRHVWWLEIRGMINNLALSPNTQYAAYLVFKMIDADGFRNLRVGLFVGIEGCLGNTKIVCLDPNMVPKLYSIDRSWYWVLRVLDDIVVGLQRPNVRSDGWLEIEMGDFFNLDLQVEEVYEYCRYKGW</sequence>
<protein>
    <submittedName>
        <fullName evidence="1">Phloem protein</fullName>
    </submittedName>
</protein>
<dbReference type="PANTHER" id="PTHR32278:SF131">
    <property type="entry name" value="F-BOX PROTEIN PP2-A13"/>
    <property type="match status" value="1"/>
</dbReference>
<reference evidence="2" key="3">
    <citation type="submission" date="2015-04" db="UniProtKB">
        <authorList>
            <consortium name="EnsemblPlants"/>
        </authorList>
    </citation>
    <scope>IDENTIFICATION</scope>
    <source>
        <strain evidence="2">cv. Jemalong A17</strain>
    </source>
</reference>
<gene>
    <name evidence="1" type="ordered locus">MTR_1g079210</name>
</gene>
<dbReference type="EMBL" id="CM001217">
    <property type="protein sequence ID" value="AES61126.2"/>
    <property type="molecule type" value="Genomic_DNA"/>
</dbReference>
<evidence type="ECO:0000313" key="3">
    <source>
        <dbReference type="Proteomes" id="UP000002051"/>
    </source>
</evidence>
<keyword evidence="3" id="KW-1185">Reference proteome</keyword>
<evidence type="ECO:0000313" key="1">
    <source>
        <dbReference type="EMBL" id="AES61126.2"/>
    </source>
</evidence>
<organism evidence="1 3">
    <name type="scientific">Medicago truncatula</name>
    <name type="common">Barrel medic</name>
    <name type="synonym">Medicago tribuloides</name>
    <dbReference type="NCBI Taxonomy" id="3880"/>
    <lineage>
        <taxon>Eukaryota</taxon>
        <taxon>Viridiplantae</taxon>
        <taxon>Streptophyta</taxon>
        <taxon>Embryophyta</taxon>
        <taxon>Tracheophyta</taxon>
        <taxon>Spermatophyta</taxon>
        <taxon>Magnoliopsida</taxon>
        <taxon>eudicotyledons</taxon>
        <taxon>Gunneridae</taxon>
        <taxon>Pentapetalae</taxon>
        <taxon>rosids</taxon>
        <taxon>fabids</taxon>
        <taxon>Fabales</taxon>
        <taxon>Fabaceae</taxon>
        <taxon>Papilionoideae</taxon>
        <taxon>50 kb inversion clade</taxon>
        <taxon>NPAAA clade</taxon>
        <taxon>Hologalegina</taxon>
        <taxon>IRL clade</taxon>
        <taxon>Trifolieae</taxon>
        <taxon>Medicago</taxon>
    </lineage>
</organism>
<dbReference type="InterPro" id="IPR025886">
    <property type="entry name" value="PP2-like"/>
</dbReference>
<accession>G7I5K5</accession>
<dbReference type="PANTHER" id="PTHR32278">
    <property type="entry name" value="F-BOX DOMAIN-CONTAINING PROTEIN"/>
    <property type="match status" value="1"/>
</dbReference>
<dbReference type="Proteomes" id="UP000002051">
    <property type="component" value="Unassembled WGS sequence"/>
</dbReference>
<accession>A0A0C3UPT9</accession>
<proteinExistence type="predicted"/>
<dbReference type="AlphaFoldDB" id="G7I5K5"/>
<dbReference type="PaxDb" id="3880-AES61126"/>
<evidence type="ECO:0000313" key="2">
    <source>
        <dbReference type="EnsemblPlants" id="AES61126"/>
    </source>
</evidence>
<reference evidence="1 3" key="1">
    <citation type="journal article" date="2011" name="Nature">
        <title>The Medicago genome provides insight into the evolution of rhizobial symbioses.</title>
        <authorList>
            <person name="Young N.D."/>
            <person name="Debelle F."/>
            <person name="Oldroyd G.E."/>
            <person name="Geurts R."/>
            <person name="Cannon S.B."/>
            <person name="Udvardi M.K."/>
            <person name="Benedito V.A."/>
            <person name="Mayer K.F."/>
            <person name="Gouzy J."/>
            <person name="Schoof H."/>
            <person name="Van de Peer Y."/>
            <person name="Proost S."/>
            <person name="Cook D.R."/>
            <person name="Meyers B.C."/>
            <person name="Spannagl M."/>
            <person name="Cheung F."/>
            <person name="De Mita S."/>
            <person name="Krishnakumar V."/>
            <person name="Gundlach H."/>
            <person name="Zhou S."/>
            <person name="Mudge J."/>
            <person name="Bharti A.K."/>
            <person name="Murray J.D."/>
            <person name="Naoumkina M.A."/>
            <person name="Rosen B."/>
            <person name="Silverstein K.A."/>
            <person name="Tang H."/>
            <person name="Rombauts S."/>
            <person name="Zhao P.X."/>
            <person name="Zhou P."/>
            <person name="Barbe V."/>
            <person name="Bardou P."/>
            <person name="Bechner M."/>
            <person name="Bellec A."/>
            <person name="Berger A."/>
            <person name="Berges H."/>
            <person name="Bidwell S."/>
            <person name="Bisseling T."/>
            <person name="Choisne N."/>
            <person name="Couloux A."/>
            <person name="Denny R."/>
            <person name="Deshpande S."/>
            <person name="Dai X."/>
            <person name="Doyle J.J."/>
            <person name="Dudez A.M."/>
            <person name="Farmer A.D."/>
            <person name="Fouteau S."/>
            <person name="Franken C."/>
            <person name="Gibelin C."/>
            <person name="Gish J."/>
            <person name="Goldstein S."/>
            <person name="Gonzalez A.J."/>
            <person name="Green P.J."/>
            <person name="Hallab A."/>
            <person name="Hartog M."/>
            <person name="Hua A."/>
            <person name="Humphray S.J."/>
            <person name="Jeong D.H."/>
            <person name="Jing Y."/>
            <person name="Jocker A."/>
            <person name="Kenton S.M."/>
            <person name="Kim D.J."/>
            <person name="Klee K."/>
            <person name="Lai H."/>
            <person name="Lang C."/>
            <person name="Lin S."/>
            <person name="Macmil S.L."/>
            <person name="Magdelenat G."/>
            <person name="Matthews L."/>
            <person name="McCorrison J."/>
            <person name="Monaghan E.L."/>
            <person name="Mun J.H."/>
            <person name="Najar F.Z."/>
            <person name="Nicholson C."/>
            <person name="Noirot C."/>
            <person name="O'Bleness M."/>
            <person name="Paule C.R."/>
            <person name="Poulain J."/>
            <person name="Prion F."/>
            <person name="Qin B."/>
            <person name="Qu C."/>
            <person name="Retzel E.F."/>
            <person name="Riddle C."/>
            <person name="Sallet E."/>
            <person name="Samain S."/>
            <person name="Samson N."/>
            <person name="Sanders I."/>
            <person name="Saurat O."/>
            <person name="Scarpelli C."/>
            <person name="Schiex T."/>
            <person name="Segurens B."/>
            <person name="Severin A.J."/>
            <person name="Sherrier D.J."/>
            <person name="Shi R."/>
            <person name="Sims S."/>
            <person name="Singer S.R."/>
            <person name="Sinharoy S."/>
            <person name="Sterck L."/>
            <person name="Viollet A."/>
            <person name="Wang B.B."/>
            <person name="Wang K."/>
            <person name="Wang M."/>
            <person name="Wang X."/>
            <person name="Warfsmann J."/>
            <person name="Weissenbach J."/>
            <person name="White D.D."/>
            <person name="White J.D."/>
            <person name="Wiley G.B."/>
            <person name="Wincker P."/>
            <person name="Xing Y."/>
            <person name="Yang L."/>
            <person name="Yao Z."/>
            <person name="Ying F."/>
            <person name="Zhai J."/>
            <person name="Zhou L."/>
            <person name="Zuber A."/>
            <person name="Denarie J."/>
            <person name="Dixon R.A."/>
            <person name="May G.D."/>
            <person name="Schwartz D.C."/>
            <person name="Rogers J."/>
            <person name="Quetier F."/>
            <person name="Town C.D."/>
            <person name="Roe B.A."/>
        </authorList>
    </citation>
    <scope>NUCLEOTIDE SEQUENCE [LARGE SCALE GENOMIC DNA]</scope>
    <source>
        <strain evidence="1">A17</strain>
        <strain evidence="2 3">cv. Jemalong A17</strain>
    </source>
</reference>
<reference evidence="1 3" key="2">
    <citation type="journal article" date="2014" name="BMC Genomics">
        <title>An improved genome release (version Mt4.0) for the model legume Medicago truncatula.</title>
        <authorList>
            <person name="Tang H."/>
            <person name="Krishnakumar V."/>
            <person name="Bidwell S."/>
            <person name="Rosen B."/>
            <person name="Chan A."/>
            <person name="Zhou S."/>
            <person name="Gentzbittel L."/>
            <person name="Childs K.L."/>
            <person name="Yandell M."/>
            <person name="Gundlach H."/>
            <person name="Mayer K.F."/>
            <person name="Schwartz D.C."/>
            <person name="Town C.D."/>
        </authorList>
    </citation>
    <scope>GENOME REANNOTATION</scope>
    <source>
        <strain evidence="2 3">cv. Jemalong A17</strain>
    </source>
</reference>